<dbReference type="AlphaFoldDB" id="A0A1Y1W4K8"/>
<protein>
    <submittedName>
        <fullName evidence="1">Uncharacterized protein</fullName>
    </submittedName>
</protein>
<comment type="caution">
    <text evidence="1">The sequence shown here is derived from an EMBL/GenBank/DDBJ whole genome shotgun (WGS) entry which is preliminary data.</text>
</comment>
<keyword evidence="2" id="KW-1185">Reference proteome</keyword>
<dbReference type="EMBL" id="MCFD01000010">
    <property type="protein sequence ID" value="ORX68275.1"/>
    <property type="molecule type" value="Genomic_DNA"/>
</dbReference>
<dbReference type="Proteomes" id="UP000193922">
    <property type="component" value="Unassembled WGS sequence"/>
</dbReference>
<dbReference type="GeneID" id="63807483"/>
<evidence type="ECO:0000313" key="1">
    <source>
        <dbReference type="EMBL" id="ORX68275.1"/>
    </source>
</evidence>
<reference evidence="1 2" key="1">
    <citation type="submission" date="2016-07" db="EMBL/GenBank/DDBJ databases">
        <title>Pervasive Adenine N6-methylation of Active Genes in Fungi.</title>
        <authorList>
            <consortium name="DOE Joint Genome Institute"/>
            <person name="Mondo S.J."/>
            <person name="Dannebaum R.O."/>
            <person name="Kuo R.C."/>
            <person name="Labutti K."/>
            <person name="Haridas S."/>
            <person name="Kuo A."/>
            <person name="Salamov A."/>
            <person name="Ahrendt S.R."/>
            <person name="Lipzen A."/>
            <person name="Sullivan W."/>
            <person name="Andreopoulos W.B."/>
            <person name="Clum A."/>
            <person name="Lindquist E."/>
            <person name="Daum C."/>
            <person name="Ramamoorthy G.K."/>
            <person name="Gryganskyi A."/>
            <person name="Culley D."/>
            <person name="Magnuson J.K."/>
            <person name="James T.Y."/>
            <person name="O'Malley M.A."/>
            <person name="Stajich J.E."/>
            <person name="Spatafora J.W."/>
            <person name="Visel A."/>
            <person name="Grigoriev I.V."/>
        </authorList>
    </citation>
    <scope>NUCLEOTIDE SEQUENCE [LARGE SCALE GENOMIC DNA]</scope>
    <source>
        <strain evidence="1 2">ATCC 12442</strain>
    </source>
</reference>
<evidence type="ECO:0000313" key="2">
    <source>
        <dbReference type="Proteomes" id="UP000193922"/>
    </source>
</evidence>
<proteinExistence type="predicted"/>
<name>A0A1Y1W4K8_9FUNG</name>
<sequence>MVHHPIDTRRTYLPAQIPPLACPGCTRTAPAHECPARRLVRPSAAGSPARPTK</sequence>
<accession>A0A1Y1W4K8</accession>
<dbReference type="OrthoDB" id="5577219at2759"/>
<dbReference type="RefSeq" id="XP_040742089.1">
    <property type="nucleotide sequence ID" value="XM_040890835.1"/>
</dbReference>
<organism evidence="1 2">
    <name type="scientific">Linderina pennispora</name>
    <dbReference type="NCBI Taxonomy" id="61395"/>
    <lineage>
        <taxon>Eukaryota</taxon>
        <taxon>Fungi</taxon>
        <taxon>Fungi incertae sedis</taxon>
        <taxon>Zoopagomycota</taxon>
        <taxon>Kickxellomycotina</taxon>
        <taxon>Kickxellomycetes</taxon>
        <taxon>Kickxellales</taxon>
        <taxon>Kickxellaceae</taxon>
        <taxon>Linderina</taxon>
    </lineage>
</organism>
<gene>
    <name evidence="1" type="ORF">DL89DRAFT_30101</name>
</gene>